<dbReference type="GO" id="GO:0016757">
    <property type="term" value="F:glycosyltransferase activity"/>
    <property type="evidence" value="ECO:0007669"/>
    <property type="project" value="UniProtKB-KW"/>
</dbReference>
<feature type="domain" description="Glycosyl transferase family 1" evidence="3">
    <location>
        <begin position="315"/>
        <end position="451"/>
    </location>
</feature>
<dbReference type="SUPFAM" id="SSF53756">
    <property type="entry name" value="UDP-Glycosyltransferase/glycogen phosphorylase"/>
    <property type="match status" value="1"/>
</dbReference>
<proteinExistence type="predicted"/>
<comment type="caution">
    <text evidence="4">The sequence shown here is derived from an EMBL/GenBank/DDBJ whole genome shotgun (WGS) entry which is preliminary data.</text>
</comment>
<evidence type="ECO:0000313" key="5">
    <source>
        <dbReference type="Proteomes" id="UP001054889"/>
    </source>
</evidence>
<keyword evidence="1" id="KW-0808">Transferase</keyword>
<keyword evidence="5" id="KW-1185">Reference proteome</keyword>
<keyword evidence="2" id="KW-1133">Transmembrane helix</keyword>
<accession>A0AAV5C6Q5</accession>
<dbReference type="AlphaFoldDB" id="A0AAV5C6Q5"/>
<evidence type="ECO:0000256" key="2">
    <source>
        <dbReference type="SAM" id="Phobius"/>
    </source>
</evidence>
<gene>
    <name evidence="4" type="primary">ga10455</name>
    <name evidence="4" type="ORF">PR202_ga10455</name>
</gene>
<sequence length="623" mass="68549">MGSLENGAGAAAAAGSYKRGPPLLPLRAPSAGARRARARSRLARLLLAEKVDYLQWIVTAAAFFFVAIVFVAFLPSSGVGEQRPTLLLPSRGADGDPLTLGGGLGVSEEVAGGVVAFEPTRLRERWARERREEAESLAQLGTPVKRVGARKPRLAMVFVDLSPGAMQVQMVSIASVLEAMGYEMKVFSFQDGPCGNIWRTIGVQMSILSEDTKLPNSVDWLDLQHEPFKSIPVIWTVPECSLARRVMYAAFDSGNYFVIPGSPTEAIQADGFIAKSNHQDVRINLGLGPNDFLIAIFGSPFSYGGNLIEEALVLQAVSPLVQQYSSENSTQSDLKVRIFTGNISEKYKMALEAVALNAGFPRGAVDHVTAEDKDNLLGVADLVIYGSSLEEQSFPSVLVQAMSLEKLVIVPDLRVIRKHIDDGVNGLLFPRKNITVLSQVLLQAMSNGNLSVSGRKIASAGKAHAKNLMASETIEGYAVLMENVIKFPADVLSPLSASDIPLALKQEWKWHLFEDVKHLFHANESLTGSKILQKLEEEWHSNQIERRPVSTSKINEAFSAIAWEEQRENEILEMKKKMEEDEFKDRNDQTHGTWEEVYRNVKRVERLKNELHEKTTGSLSGQN</sequence>
<dbReference type="Pfam" id="PF00534">
    <property type="entry name" value="Glycos_transf_1"/>
    <property type="match status" value="1"/>
</dbReference>
<name>A0AAV5C6Q5_ELECO</name>
<dbReference type="InterPro" id="IPR001296">
    <property type="entry name" value="Glyco_trans_1"/>
</dbReference>
<evidence type="ECO:0000256" key="1">
    <source>
        <dbReference type="ARBA" id="ARBA00022676"/>
    </source>
</evidence>
<feature type="transmembrane region" description="Helical" evidence="2">
    <location>
        <begin position="53"/>
        <end position="74"/>
    </location>
</feature>
<evidence type="ECO:0000259" key="3">
    <source>
        <dbReference type="Pfam" id="PF00534"/>
    </source>
</evidence>
<keyword evidence="2" id="KW-0812">Transmembrane</keyword>
<protein>
    <recommendedName>
        <fullName evidence="3">Glycosyl transferase family 1 domain-containing protein</fullName>
    </recommendedName>
</protein>
<organism evidence="4 5">
    <name type="scientific">Eleusine coracana subsp. coracana</name>
    <dbReference type="NCBI Taxonomy" id="191504"/>
    <lineage>
        <taxon>Eukaryota</taxon>
        <taxon>Viridiplantae</taxon>
        <taxon>Streptophyta</taxon>
        <taxon>Embryophyta</taxon>
        <taxon>Tracheophyta</taxon>
        <taxon>Spermatophyta</taxon>
        <taxon>Magnoliopsida</taxon>
        <taxon>Liliopsida</taxon>
        <taxon>Poales</taxon>
        <taxon>Poaceae</taxon>
        <taxon>PACMAD clade</taxon>
        <taxon>Chloridoideae</taxon>
        <taxon>Cynodonteae</taxon>
        <taxon>Eleusininae</taxon>
        <taxon>Eleusine</taxon>
    </lineage>
</organism>
<keyword evidence="2" id="KW-0472">Membrane</keyword>
<dbReference type="Proteomes" id="UP001054889">
    <property type="component" value="Unassembled WGS sequence"/>
</dbReference>
<reference evidence="4" key="1">
    <citation type="journal article" date="2018" name="DNA Res.">
        <title>Multiple hybrid de novo genome assembly of finger millet, an orphan allotetraploid crop.</title>
        <authorList>
            <person name="Hatakeyama M."/>
            <person name="Aluri S."/>
            <person name="Balachadran M.T."/>
            <person name="Sivarajan S.R."/>
            <person name="Patrignani A."/>
            <person name="Gruter S."/>
            <person name="Poveda L."/>
            <person name="Shimizu-Inatsugi R."/>
            <person name="Baeten J."/>
            <person name="Francoijs K.J."/>
            <person name="Nataraja K.N."/>
            <person name="Reddy Y.A.N."/>
            <person name="Phadnis S."/>
            <person name="Ravikumar R.L."/>
            <person name="Schlapbach R."/>
            <person name="Sreeman S.M."/>
            <person name="Shimizu K.K."/>
        </authorList>
    </citation>
    <scope>NUCLEOTIDE SEQUENCE</scope>
</reference>
<evidence type="ECO:0000313" key="4">
    <source>
        <dbReference type="EMBL" id="GJM93863.1"/>
    </source>
</evidence>
<reference evidence="4" key="2">
    <citation type="submission" date="2021-12" db="EMBL/GenBank/DDBJ databases">
        <title>Resequencing data analysis of finger millet.</title>
        <authorList>
            <person name="Hatakeyama M."/>
            <person name="Aluri S."/>
            <person name="Balachadran M.T."/>
            <person name="Sivarajan S.R."/>
            <person name="Poveda L."/>
            <person name="Shimizu-Inatsugi R."/>
            <person name="Schlapbach R."/>
            <person name="Sreeman S.M."/>
            <person name="Shimizu K.K."/>
        </authorList>
    </citation>
    <scope>NUCLEOTIDE SEQUENCE</scope>
</reference>
<dbReference type="EMBL" id="BQKI01000004">
    <property type="protein sequence ID" value="GJM93863.1"/>
    <property type="molecule type" value="Genomic_DNA"/>
</dbReference>
<dbReference type="PANTHER" id="PTHR46635:SF1">
    <property type="entry name" value="GLYCOSYL TRANSFERASE FAMILY 1 PROTEIN"/>
    <property type="match status" value="1"/>
</dbReference>
<dbReference type="PANTHER" id="PTHR46635">
    <property type="entry name" value="GLYCOSYL TRANSFERASE FAMILY 1 PROTEIN"/>
    <property type="match status" value="1"/>
</dbReference>
<keyword evidence="1" id="KW-0328">Glycosyltransferase</keyword>
<dbReference type="Gene3D" id="3.40.50.2000">
    <property type="entry name" value="Glycogen Phosphorylase B"/>
    <property type="match status" value="1"/>
</dbReference>